<evidence type="ECO:0000313" key="2">
    <source>
        <dbReference type="EMBL" id="CAB3997669.1"/>
    </source>
</evidence>
<protein>
    <submittedName>
        <fullName evidence="2">DNA-directed RNA polymerase III subunit RPC2</fullName>
    </submittedName>
</protein>
<dbReference type="AlphaFoldDB" id="A0A6S7H4Q9"/>
<keyword evidence="3" id="KW-1185">Reference proteome</keyword>
<name>A0A6S7H4Q9_PARCT</name>
<keyword evidence="2" id="KW-0804">Transcription</keyword>
<dbReference type="Proteomes" id="UP001152795">
    <property type="component" value="Unassembled WGS sequence"/>
</dbReference>
<dbReference type="OrthoDB" id="10248617at2759"/>
<feature type="compositionally biased region" description="Basic and acidic residues" evidence="1">
    <location>
        <begin position="1"/>
        <end position="10"/>
    </location>
</feature>
<feature type="non-terminal residue" evidence="2">
    <location>
        <position position="1"/>
    </location>
</feature>
<dbReference type="SUPFAM" id="SSF64484">
    <property type="entry name" value="beta and beta-prime subunits of DNA dependent RNA-polymerase"/>
    <property type="match status" value="1"/>
</dbReference>
<gene>
    <name evidence="2" type="ORF">PACLA_8A089527</name>
</gene>
<dbReference type="GO" id="GO:0000428">
    <property type="term" value="C:DNA-directed RNA polymerase complex"/>
    <property type="evidence" value="ECO:0007669"/>
    <property type="project" value="UniProtKB-KW"/>
</dbReference>
<accession>A0A6S7H4Q9</accession>
<organism evidence="2 3">
    <name type="scientific">Paramuricea clavata</name>
    <name type="common">Red gorgonian</name>
    <name type="synonym">Violescent sea-whip</name>
    <dbReference type="NCBI Taxonomy" id="317549"/>
    <lineage>
        <taxon>Eukaryota</taxon>
        <taxon>Metazoa</taxon>
        <taxon>Cnidaria</taxon>
        <taxon>Anthozoa</taxon>
        <taxon>Octocorallia</taxon>
        <taxon>Malacalcyonacea</taxon>
        <taxon>Plexauridae</taxon>
        <taxon>Paramuricea</taxon>
    </lineage>
</organism>
<evidence type="ECO:0000256" key="1">
    <source>
        <dbReference type="SAM" id="MobiDB-lite"/>
    </source>
</evidence>
<feature type="region of interest" description="Disordered" evidence="1">
    <location>
        <begin position="1"/>
        <end position="24"/>
    </location>
</feature>
<reference evidence="2" key="1">
    <citation type="submission" date="2020-04" db="EMBL/GenBank/DDBJ databases">
        <authorList>
            <person name="Alioto T."/>
            <person name="Alioto T."/>
            <person name="Gomez Garrido J."/>
        </authorList>
    </citation>
    <scope>NUCLEOTIDE SEQUENCE</scope>
    <source>
        <strain evidence="2">A484AB</strain>
    </source>
</reference>
<dbReference type="EMBL" id="CACRXK020003158">
    <property type="protein sequence ID" value="CAB3997669.1"/>
    <property type="molecule type" value="Genomic_DNA"/>
</dbReference>
<keyword evidence="2" id="KW-0240">DNA-directed RNA polymerase</keyword>
<comment type="caution">
    <text evidence="2">The sequence shown here is derived from an EMBL/GenBank/DDBJ whole genome shotgun (WGS) entry which is preliminary data.</text>
</comment>
<sequence length="63" mass="7299">MVEKDIKKEQILSNGDEAPSQKDNVTAPIKTIQDKWKLVETFLQCKGLVKQHIDSYNHFINNE</sequence>
<evidence type="ECO:0000313" key="3">
    <source>
        <dbReference type="Proteomes" id="UP001152795"/>
    </source>
</evidence>
<proteinExistence type="predicted"/>